<comment type="similarity">
    <text evidence="1">Belongs to the ABC transporter superfamily.</text>
</comment>
<keyword evidence="4 6" id="KW-0067">ATP-binding</keyword>
<dbReference type="GO" id="GO:0022857">
    <property type="term" value="F:transmembrane transporter activity"/>
    <property type="evidence" value="ECO:0007669"/>
    <property type="project" value="TreeGrafter"/>
</dbReference>
<sequence>MLQVIDLVHVLPGDADNTPLLNLLCCSIRAGESVAIVGASGSGKTTLLSFLAGLDTPKVGKVLIAGSDIASMNEEQRAELRAKYVAFVFQNFQLIDGLTALQNVCLPMEVKGIAKPEAQAKVWLEKVGLGHRLNNKPNALSGGEQQRVALARAFACDAPLLFADEPTGSLDTNTGKTVADLLFSLCQQKQQTLVLVTHDERLAQRCDRVLKLSEGRLVEIEKPIEKDGHHASE</sequence>
<feature type="domain" description="ABC transporter" evidence="5">
    <location>
        <begin position="2"/>
        <end position="233"/>
    </location>
</feature>
<evidence type="ECO:0000256" key="1">
    <source>
        <dbReference type="ARBA" id="ARBA00005417"/>
    </source>
</evidence>
<reference evidence="6 7" key="1">
    <citation type="journal article" date="2022" name="IScience">
        <title>An ultrasensitive nanofiber-based assay for enzymatic hydrolysis and deep-sea microbial degradation of cellulose.</title>
        <authorList>
            <person name="Tsudome M."/>
            <person name="Tachioka M."/>
            <person name="Miyazaki M."/>
            <person name="Uchimura K."/>
            <person name="Tsuda M."/>
            <person name="Takaki Y."/>
            <person name="Deguchi S."/>
        </authorList>
    </citation>
    <scope>NUCLEOTIDE SEQUENCE [LARGE SCALE GENOMIC DNA]</scope>
    <source>
        <strain evidence="6 7">GE09</strain>
    </source>
</reference>
<dbReference type="GO" id="GO:0016887">
    <property type="term" value="F:ATP hydrolysis activity"/>
    <property type="evidence" value="ECO:0007669"/>
    <property type="project" value="InterPro"/>
</dbReference>
<dbReference type="Pfam" id="PF00005">
    <property type="entry name" value="ABC_tran"/>
    <property type="match status" value="1"/>
</dbReference>
<dbReference type="PANTHER" id="PTHR24220:SF689">
    <property type="entry name" value="LIPOPROTEIN-RELEASING SYSTEM ATP-BINDING PROTEIN LOLD"/>
    <property type="match status" value="1"/>
</dbReference>
<accession>A0AAN1WG65</accession>
<dbReference type="Proteomes" id="UP001320119">
    <property type="component" value="Chromosome"/>
</dbReference>
<evidence type="ECO:0000256" key="3">
    <source>
        <dbReference type="ARBA" id="ARBA00022741"/>
    </source>
</evidence>
<dbReference type="KEGG" id="marq:MARGE09_P1135"/>
<dbReference type="SUPFAM" id="SSF52540">
    <property type="entry name" value="P-loop containing nucleoside triphosphate hydrolases"/>
    <property type="match status" value="1"/>
</dbReference>
<gene>
    <name evidence="6" type="ORF">MARGE09_P1135</name>
</gene>
<evidence type="ECO:0000259" key="5">
    <source>
        <dbReference type="PROSITE" id="PS50893"/>
    </source>
</evidence>
<protein>
    <submittedName>
        <fullName evidence="6">ABC transport system ATP-binding protein</fullName>
    </submittedName>
</protein>
<dbReference type="InterPro" id="IPR017871">
    <property type="entry name" value="ABC_transporter-like_CS"/>
</dbReference>
<dbReference type="InterPro" id="IPR003593">
    <property type="entry name" value="AAA+_ATPase"/>
</dbReference>
<dbReference type="InterPro" id="IPR003439">
    <property type="entry name" value="ABC_transporter-like_ATP-bd"/>
</dbReference>
<dbReference type="GO" id="GO:0005524">
    <property type="term" value="F:ATP binding"/>
    <property type="evidence" value="ECO:0007669"/>
    <property type="project" value="UniProtKB-KW"/>
</dbReference>
<keyword evidence="7" id="KW-1185">Reference proteome</keyword>
<organism evidence="6 7">
    <name type="scientific">Marinagarivorans cellulosilyticus</name>
    <dbReference type="NCBI Taxonomy" id="2721545"/>
    <lineage>
        <taxon>Bacteria</taxon>
        <taxon>Pseudomonadati</taxon>
        <taxon>Pseudomonadota</taxon>
        <taxon>Gammaproteobacteria</taxon>
        <taxon>Cellvibrionales</taxon>
        <taxon>Cellvibrionaceae</taxon>
        <taxon>Marinagarivorans</taxon>
    </lineage>
</organism>
<evidence type="ECO:0000313" key="7">
    <source>
        <dbReference type="Proteomes" id="UP001320119"/>
    </source>
</evidence>
<proteinExistence type="inferred from homology"/>
<dbReference type="PROSITE" id="PS50893">
    <property type="entry name" value="ABC_TRANSPORTER_2"/>
    <property type="match status" value="1"/>
</dbReference>
<dbReference type="EMBL" id="AP023086">
    <property type="protein sequence ID" value="BCD96935.1"/>
    <property type="molecule type" value="Genomic_DNA"/>
</dbReference>
<dbReference type="SMART" id="SM00382">
    <property type="entry name" value="AAA"/>
    <property type="match status" value="1"/>
</dbReference>
<dbReference type="GO" id="GO:0005886">
    <property type="term" value="C:plasma membrane"/>
    <property type="evidence" value="ECO:0007669"/>
    <property type="project" value="TreeGrafter"/>
</dbReference>
<dbReference type="AlphaFoldDB" id="A0AAN1WG65"/>
<evidence type="ECO:0000256" key="2">
    <source>
        <dbReference type="ARBA" id="ARBA00022448"/>
    </source>
</evidence>
<name>A0AAN1WG65_9GAMM</name>
<dbReference type="CDD" id="cd03255">
    <property type="entry name" value="ABC_MJ0796_LolCDE_FtsE"/>
    <property type="match status" value="1"/>
</dbReference>
<dbReference type="InterPro" id="IPR027417">
    <property type="entry name" value="P-loop_NTPase"/>
</dbReference>
<evidence type="ECO:0000256" key="4">
    <source>
        <dbReference type="ARBA" id="ARBA00022840"/>
    </source>
</evidence>
<keyword evidence="2" id="KW-0813">Transport</keyword>
<dbReference type="InterPro" id="IPR015854">
    <property type="entry name" value="ABC_transpr_LolD-like"/>
</dbReference>
<dbReference type="PANTHER" id="PTHR24220">
    <property type="entry name" value="IMPORT ATP-BINDING PROTEIN"/>
    <property type="match status" value="1"/>
</dbReference>
<keyword evidence="3" id="KW-0547">Nucleotide-binding</keyword>
<evidence type="ECO:0000313" key="6">
    <source>
        <dbReference type="EMBL" id="BCD96935.1"/>
    </source>
</evidence>
<dbReference type="Gene3D" id="3.40.50.300">
    <property type="entry name" value="P-loop containing nucleotide triphosphate hydrolases"/>
    <property type="match status" value="1"/>
</dbReference>
<dbReference type="InterPro" id="IPR017911">
    <property type="entry name" value="MacB-like_ATP-bd"/>
</dbReference>
<dbReference type="PROSITE" id="PS00211">
    <property type="entry name" value="ABC_TRANSPORTER_1"/>
    <property type="match status" value="1"/>
</dbReference>